<dbReference type="EMBL" id="LN483249">
    <property type="protein sequence ID" value="CDZ97632.1"/>
    <property type="molecule type" value="Genomic_DNA"/>
</dbReference>
<feature type="region of interest" description="Disordered" evidence="1">
    <location>
        <begin position="1"/>
        <end position="35"/>
    </location>
</feature>
<organism evidence="2">
    <name type="scientific">Phaffia rhodozyma</name>
    <name type="common">Yeast</name>
    <name type="synonym">Xanthophyllomyces dendrorhous</name>
    <dbReference type="NCBI Taxonomy" id="264483"/>
    <lineage>
        <taxon>Eukaryota</taxon>
        <taxon>Fungi</taxon>
        <taxon>Dikarya</taxon>
        <taxon>Basidiomycota</taxon>
        <taxon>Agaricomycotina</taxon>
        <taxon>Tremellomycetes</taxon>
        <taxon>Cystofilobasidiales</taxon>
        <taxon>Mrakiaceae</taxon>
        <taxon>Phaffia</taxon>
    </lineage>
</organism>
<evidence type="ECO:0000313" key="2">
    <source>
        <dbReference type="EMBL" id="CDZ97632.1"/>
    </source>
</evidence>
<reference evidence="2" key="1">
    <citation type="submission" date="2014-08" db="EMBL/GenBank/DDBJ databases">
        <authorList>
            <person name="Sharma Rahul"/>
            <person name="Thines Marco"/>
        </authorList>
    </citation>
    <scope>NUCLEOTIDE SEQUENCE</scope>
</reference>
<name>A0A0F7SKZ8_PHARH</name>
<evidence type="ECO:0008006" key="3">
    <source>
        <dbReference type="Google" id="ProtNLM"/>
    </source>
</evidence>
<sequence length="330" mass="37035">MADRSLISDPSIFTSSIPTPSSSPPPPSKPESKRKSTINDLPFELLEPIVKQAIVPGRKSGANVLLVCWTFHELGRRKFYQRVVLSSQKGYDSYFLLGGHLDGWRKEIKLQRLADYRQLETLTLNFATLKKIPIELSGIDPVSGLVLFPKLHTLSLHLALGSSYSSAPPKPLSRRITKLLGTFSPRTFLFDPTSSSEVTLAAITAHHLAHTEFLSIASHQIGHLPRFTPLSVPSLEVVQVRAYPAVSVRDLKYLCEGLVGSDTVVEVVWVKRGQEAWWDREMRLEVEKEVGRARRAGDDWVDSVILLFEGELEEYELEEQAEPDGFPMMF</sequence>
<accession>A0A0F7SKZ8</accession>
<dbReference type="AlphaFoldDB" id="A0A0F7SKZ8"/>
<proteinExistence type="predicted"/>
<protein>
    <recommendedName>
        <fullName evidence="3">F-box domain</fullName>
    </recommendedName>
</protein>
<evidence type="ECO:0000256" key="1">
    <source>
        <dbReference type="SAM" id="MobiDB-lite"/>
    </source>
</evidence>
<feature type="compositionally biased region" description="Low complexity" evidence="1">
    <location>
        <begin position="7"/>
        <end position="20"/>
    </location>
</feature>